<reference evidence="1" key="1">
    <citation type="journal article" date="2014" name="Front. Microbiol.">
        <title>High frequency of phylogenetically diverse reductive dehalogenase-homologous genes in deep subseafloor sedimentary metagenomes.</title>
        <authorList>
            <person name="Kawai M."/>
            <person name="Futagami T."/>
            <person name="Toyoda A."/>
            <person name="Takaki Y."/>
            <person name="Nishi S."/>
            <person name="Hori S."/>
            <person name="Arai W."/>
            <person name="Tsubouchi T."/>
            <person name="Morono Y."/>
            <person name="Uchiyama I."/>
            <person name="Ito T."/>
            <person name="Fujiyama A."/>
            <person name="Inagaki F."/>
            <person name="Takami H."/>
        </authorList>
    </citation>
    <scope>NUCLEOTIDE SEQUENCE</scope>
    <source>
        <strain evidence="1">Expedition CK06-06</strain>
    </source>
</reference>
<sequence>MLYKKGIKSEIKILNPSKKKEEGKFCIKCPKCGKVNCGVNITKCSNCGESL</sequence>
<dbReference type="AlphaFoldDB" id="X1CGZ8"/>
<accession>X1CGZ8</accession>
<dbReference type="EMBL" id="BART01022370">
    <property type="protein sequence ID" value="GAG95538.1"/>
    <property type="molecule type" value="Genomic_DNA"/>
</dbReference>
<comment type="caution">
    <text evidence="1">The sequence shown here is derived from an EMBL/GenBank/DDBJ whole genome shotgun (WGS) entry which is preliminary data.</text>
</comment>
<evidence type="ECO:0000313" key="1">
    <source>
        <dbReference type="EMBL" id="GAG95538.1"/>
    </source>
</evidence>
<gene>
    <name evidence="1" type="ORF">S01H4_40963</name>
</gene>
<proteinExistence type="predicted"/>
<name>X1CGZ8_9ZZZZ</name>
<protein>
    <submittedName>
        <fullName evidence="1">Uncharacterized protein</fullName>
    </submittedName>
</protein>
<organism evidence="1">
    <name type="scientific">marine sediment metagenome</name>
    <dbReference type="NCBI Taxonomy" id="412755"/>
    <lineage>
        <taxon>unclassified sequences</taxon>
        <taxon>metagenomes</taxon>
        <taxon>ecological metagenomes</taxon>
    </lineage>
</organism>